<dbReference type="InterPro" id="IPR002109">
    <property type="entry name" value="Glutaredoxin"/>
</dbReference>
<dbReference type="OrthoDB" id="8991911at2"/>
<dbReference type="PANTHER" id="PTHR34386:SF1">
    <property type="entry name" value="GLUTAREDOXIN-LIKE PROTEIN NRDH"/>
    <property type="match status" value="1"/>
</dbReference>
<dbReference type="RefSeq" id="WP_091805428.1">
    <property type="nucleotide sequence ID" value="NZ_CP016353.1"/>
</dbReference>
<reference evidence="1 2" key="1">
    <citation type="submission" date="2016-10" db="EMBL/GenBank/DDBJ databases">
        <authorList>
            <person name="de Groot N.N."/>
        </authorList>
    </citation>
    <scope>NUCLEOTIDE SEQUENCE [LARGE SCALE GENOMIC DNA]</scope>
    <source>
        <strain evidence="1 2">CGMCC 4.5506</strain>
    </source>
</reference>
<evidence type="ECO:0000313" key="2">
    <source>
        <dbReference type="Proteomes" id="UP000199494"/>
    </source>
</evidence>
<dbReference type="GO" id="GO:0045454">
    <property type="term" value="P:cell redox homeostasis"/>
    <property type="evidence" value="ECO:0007669"/>
    <property type="project" value="TreeGrafter"/>
</dbReference>
<accession>A0A1G6S6Z5</accession>
<dbReference type="EMBL" id="FMZE01000006">
    <property type="protein sequence ID" value="SDD12473.1"/>
    <property type="molecule type" value="Genomic_DNA"/>
</dbReference>
<gene>
    <name evidence="1" type="ORF">SAMN05421630_10624</name>
</gene>
<dbReference type="PANTHER" id="PTHR34386">
    <property type="entry name" value="GLUTAREDOXIN"/>
    <property type="match status" value="1"/>
</dbReference>
<dbReference type="SUPFAM" id="SSF52833">
    <property type="entry name" value="Thioredoxin-like"/>
    <property type="match status" value="1"/>
</dbReference>
<dbReference type="GO" id="GO:0009055">
    <property type="term" value="F:electron transfer activity"/>
    <property type="evidence" value="ECO:0007669"/>
    <property type="project" value="TreeGrafter"/>
</dbReference>
<dbReference type="CDD" id="cd02976">
    <property type="entry name" value="NrdH"/>
    <property type="match status" value="1"/>
</dbReference>
<dbReference type="Gene3D" id="3.40.30.10">
    <property type="entry name" value="Glutaredoxin"/>
    <property type="match status" value="1"/>
</dbReference>
<dbReference type="STRING" id="530584.SAMN05421630_10624"/>
<evidence type="ECO:0000313" key="1">
    <source>
        <dbReference type="EMBL" id="SDD12473.1"/>
    </source>
</evidence>
<dbReference type="Proteomes" id="UP000199494">
    <property type="component" value="Unassembled WGS sequence"/>
</dbReference>
<protein>
    <submittedName>
        <fullName evidence="1">Glutaredoxin-like protein</fullName>
    </submittedName>
</protein>
<dbReference type="Pfam" id="PF00462">
    <property type="entry name" value="Glutaredoxin"/>
    <property type="match status" value="1"/>
</dbReference>
<dbReference type="PROSITE" id="PS51354">
    <property type="entry name" value="GLUTAREDOXIN_2"/>
    <property type="match status" value="1"/>
</dbReference>
<dbReference type="InterPro" id="IPR036249">
    <property type="entry name" value="Thioredoxin-like_sf"/>
</dbReference>
<keyword evidence="2" id="KW-1185">Reference proteome</keyword>
<dbReference type="InterPro" id="IPR051548">
    <property type="entry name" value="Grx-like_ET"/>
</dbReference>
<dbReference type="AlphaFoldDB" id="A0A1G6S6Z5"/>
<proteinExistence type="predicted"/>
<name>A0A1G6S6Z5_9PSEU</name>
<organism evidence="1 2">
    <name type="scientific">Prauserella marina</name>
    <dbReference type="NCBI Taxonomy" id="530584"/>
    <lineage>
        <taxon>Bacteria</taxon>
        <taxon>Bacillati</taxon>
        <taxon>Actinomycetota</taxon>
        <taxon>Actinomycetes</taxon>
        <taxon>Pseudonocardiales</taxon>
        <taxon>Pseudonocardiaceae</taxon>
        <taxon>Prauserella</taxon>
    </lineage>
</organism>
<sequence>MAANEIEFYWRPGCPFCAMLRDDVERSGLPFTDVNIWEEPEAAARVRSVADGNETVPTVFVGEHALVNPSIGELTALVRAEAPELLPGN</sequence>